<accession>L0KW58</accession>
<dbReference type="KEGG" id="mhz:Metho_1493"/>
<keyword evidence="3" id="KW-1185">Reference proteome</keyword>
<dbReference type="AlphaFoldDB" id="L0KW58"/>
<feature type="transmembrane region" description="Helical" evidence="1">
    <location>
        <begin position="66"/>
        <end position="88"/>
    </location>
</feature>
<dbReference type="EMBL" id="CP003362">
    <property type="protein sequence ID" value="AGB49697.1"/>
    <property type="molecule type" value="Genomic_DNA"/>
</dbReference>
<evidence type="ECO:0000313" key="3">
    <source>
        <dbReference type="Proteomes" id="UP000010866"/>
    </source>
</evidence>
<dbReference type="Proteomes" id="UP000010866">
    <property type="component" value="Chromosome"/>
</dbReference>
<sequence precursor="true">MLTTVVSTTAVNAVSSATTTAAGAISMTTPMGLSEYGVLAVIGLIAFLSAKEILSACSKWNSNINCMLNMSILPLLFSFAAIVIYKVAEII</sequence>
<dbReference type="HOGENOM" id="CLU_176004_1_0_2"/>
<keyword evidence="1" id="KW-1133">Transmembrane helix</keyword>
<gene>
    <name evidence="2" type="ordered locus">Metho_1493</name>
</gene>
<feature type="transmembrane region" description="Helical" evidence="1">
    <location>
        <begin position="36"/>
        <end position="54"/>
    </location>
</feature>
<proteinExistence type="predicted"/>
<protein>
    <submittedName>
        <fullName evidence="2">Uncharacterized protein</fullName>
    </submittedName>
</protein>
<keyword evidence="1" id="KW-0812">Transmembrane</keyword>
<name>L0KW58_METHD</name>
<evidence type="ECO:0000313" key="2">
    <source>
        <dbReference type="EMBL" id="AGB49697.1"/>
    </source>
</evidence>
<organism evidence="2 3">
    <name type="scientific">Methanomethylovorans hollandica (strain DSM 15978 / NBRC 107637 / DMS1)</name>
    <dbReference type="NCBI Taxonomy" id="867904"/>
    <lineage>
        <taxon>Archaea</taxon>
        <taxon>Methanobacteriati</taxon>
        <taxon>Methanobacteriota</taxon>
        <taxon>Stenosarchaea group</taxon>
        <taxon>Methanomicrobia</taxon>
        <taxon>Methanosarcinales</taxon>
        <taxon>Methanosarcinaceae</taxon>
        <taxon>Methanomethylovorans</taxon>
    </lineage>
</organism>
<reference evidence="3" key="1">
    <citation type="submission" date="2012-02" db="EMBL/GenBank/DDBJ databases">
        <title>Complete sequence of chromosome of Methanomethylovorans hollandica DSM 15978.</title>
        <authorList>
            <person name="Lucas S."/>
            <person name="Copeland A."/>
            <person name="Lapidus A."/>
            <person name="Glavina del Rio T."/>
            <person name="Dalin E."/>
            <person name="Tice H."/>
            <person name="Bruce D."/>
            <person name="Goodwin L."/>
            <person name="Pitluck S."/>
            <person name="Peters L."/>
            <person name="Mikhailova N."/>
            <person name="Held B."/>
            <person name="Kyrpides N."/>
            <person name="Mavromatis K."/>
            <person name="Ivanova N."/>
            <person name="Brettin T."/>
            <person name="Detter J.C."/>
            <person name="Han C."/>
            <person name="Larimer F."/>
            <person name="Land M."/>
            <person name="Hauser L."/>
            <person name="Markowitz V."/>
            <person name="Cheng J.-F."/>
            <person name="Hugenholtz P."/>
            <person name="Woyke T."/>
            <person name="Wu D."/>
            <person name="Spring S."/>
            <person name="Schroeder M."/>
            <person name="Brambilla E."/>
            <person name="Klenk H.-P."/>
            <person name="Eisen J.A."/>
        </authorList>
    </citation>
    <scope>NUCLEOTIDE SEQUENCE [LARGE SCALE GENOMIC DNA]</scope>
    <source>
        <strain evidence="3">DSM 15978 / NBRC 107637 / DMS1</strain>
    </source>
</reference>
<evidence type="ECO:0000256" key="1">
    <source>
        <dbReference type="SAM" id="Phobius"/>
    </source>
</evidence>
<keyword evidence="1" id="KW-0472">Membrane</keyword>